<comment type="caution">
    <text evidence="1">The sequence shown here is derived from an EMBL/GenBank/DDBJ whole genome shotgun (WGS) entry which is preliminary data.</text>
</comment>
<protein>
    <submittedName>
        <fullName evidence="1">17011_t:CDS:1</fullName>
    </submittedName>
</protein>
<organism evidence="1 2">
    <name type="scientific">Funneliformis geosporum</name>
    <dbReference type="NCBI Taxonomy" id="1117311"/>
    <lineage>
        <taxon>Eukaryota</taxon>
        <taxon>Fungi</taxon>
        <taxon>Fungi incertae sedis</taxon>
        <taxon>Mucoromycota</taxon>
        <taxon>Glomeromycotina</taxon>
        <taxon>Glomeromycetes</taxon>
        <taxon>Glomerales</taxon>
        <taxon>Glomeraceae</taxon>
        <taxon>Funneliformis</taxon>
    </lineage>
</organism>
<dbReference type="EMBL" id="CAMKVN010011252">
    <property type="protein sequence ID" value="CAI2194684.1"/>
    <property type="molecule type" value="Genomic_DNA"/>
</dbReference>
<proteinExistence type="predicted"/>
<reference evidence="1" key="1">
    <citation type="submission" date="2022-08" db="EMBL/GenBank/DDBJ databases">
        <authorList>
            <person name="Kallberg Y."/>
            <person name="Tangrot J."/>
            <person name="Rosling A."/>
        </authorList>
    </citation>
    <scope>NUCLEOTIDE SEQUENCE</scope>
    <source>
        <strain evidence="1">Wild A</strain>
    </source>
</reference>
<evidence type="ECO:0000313" key="1">
    <source>
        <dbReference type="EMBL" id="CAI2194684.1"/>
    </source>
</evidence>
<evidence type="ECO:0000313" key="2">
    <source>
        <dbReference type="Proteomes" id="UP001153678"/>
    </source>
</evidence>
<dbReference type="Proteomes" id="UP001153678">
    <property type="component" value="Unassembled WGS sequence"/>
</dbReference>
<name>A0A9W4X1A0_9GLOM</name>
<keyword evidence="2" id="KW-1185">Reference proteome</keyword>
<feature type="non-terminal residue" evidence="1">
    <location>
        <position position="83"/>
    </location>
</feature>
<dbReference type="OrthoDB" id="2366889at2759"/>
<sequence>MSKINPVVLSDIETIFDNETISENESYKLLDKQNDNESKQIAFFTRNLLVTEIIHLAFPIEYLKTSPQDVATIFNISDWSNPI</sequence>
<gene>
    <name evidence="1" type="ORF">FWILDA_LOCUS16700</name>
</gene>
<dbReference type="AlphaFoldDB" id="A0A9W4X1A0"/>
<accession>A0A9W4X1A0</accession>